<comment type="similarity">
    <text evidence="12">Belongs to the NanE family.</text>
</comment>
<reference evidence="13 14" key="1">
    <citation type="submission" date="2020-07" db="EMBL/GenBank/DDBJ databases">
        <title>Draft genome and description of Microvirga mediterraneensis Marseille-Q2068 sp. nov.</title>
        <authorList>
            <person name="Boxberger M."/>
        </authorList>
    </citation>
    <scope>NUCLEOTIDE SEQUENCE [LARGE SCALE GENOMIC DNA]</scope>
    <source>
        <strain evidence="13 14">Marseille-Q2068</strain>
    </source>
</reference>
<dbReference type="EC" id="5.1.3.9" evidence="12"/>
<keyword evidence="14" id="KW-1185">Reference proteome</keyword>
<evidence type="ECO:0000313" key="14">
    <source>
        <dbReference type="Proteomes" id="UP000572984"/>
    </source>
</evidence>
<dbReference type="InterPro" id="IPR011060">
    <property type="entry name" value="RibuloseP-bd_barrel"/>
</dbReference>
<evidence type="ECO:0000256" key="12">
    <source>
        <dbReference type="HAMAP-Rule" id="MF_01235"/>
    </source>
</evidence>
<keyword evidence="5 12" id="KW-0413">Isomerase</keyword>
<dbReference type="EMBL" id="JACDXJ010000001">
    <property type="protein sequence ID" value="MBA1158761.1"/>
    <property type="molecule type" value="Genomic_DNA"/>
</dbReference>
<dbReference type="PANTHER" id="PTHR36204:SF1">
    <property type="entry name" value="N-ACETYLMANNOSAMINE-6-PHOSPHATE 2-EPIMERASE-RELATED"/>
    <property type="match status" value="1"/>
</dbReference>
<dbReference type="Proteomes" id="UP000572984">
    <property type="component" value="Unassembled WGS sequence"/>
</dbReference>
<comment type="function">
    <text evidence="2 12">Converts N-acetylmannosamine-6-phosphate (ManNAc-6-P) to N-acetylglucosamine-6-phosphate (GlcNAc-6-P).</text>
</comment>
<keyword evidence="4" id="KW-0418">Kinase</keyword>
<dbReference type="HAMAP" id="MF_01235">
    <property type="entry name" value="ManNAc6P_epimer"/>
    <property type="match status" value="1"/>
</dbReference>
<dbReference type="InterPro" id="IPR000600">
    <property type="entry name" value="ROK"/>
</dbReference>
<dbReference type="NCBIfam" id="NF002231">
    <property type="entry name" value="PRK01130.1"/>
    <property type="match status" value="1"/>
</dbReference>
<dbReference type="GO" id="GO:0019262">
    <property type="term" value="P:N-acetylneuraminate catabolic process"/>
    <property type="evidence" value="ECO:0007669"/>
    <property type="project" value="UniProtKB-UniRule"/>
</dbReference>
<dbReference type="InterPro" id="IPR013785">
    <property type="entry name" value="Aldolase_TIM"/>
</dbReference>
<evidence type="ECO:0000256" key="9">
    <source>
        <dbReference type="ARBA" id="ARBA00060606"/>
    </source>
</evidence>
<name>A0A838BTK6_9HYPH</name>
<gene>
    <name evidence="12" type="primary">nanE</name>
    <name evidence="13" type="ORF">H0S73_21905</name>
</gene>
<dbReference type="SUPFAM" id="SSF53067">
    <property type="entry name" value="Actin-like ATPase domain"/>
    <property type="match status" value="1"/>
</dbReference>
<dbReference type="UniPathway" id="UPA00629">
    <property type="reaction ID" value="UER00682"/>
</dbReference>
<dbReference type="GO" id="GO:0006053">
    <property type="term" value="P:N-acetylmannosamine catabolic process"/>
    <property type="evidence" value="ECO:0007669"/>
    <property type="project" value="TreeGrafter"/>
</dbReference>
<evidence type="ECO:0000313" key="13">
    <source>
        <dbReference type="EMBL" id="MBA1158761.1"/>
    </source>
</evidence>
<evidence type="ECO:0000256" key="1">
    <source>
        <dbReference type="ARBA" id="ARBA00000056"/>
    </source>
</evidence>
<protein>
    <recommendedName>
        <fullName evidence="12">Putative N-acetylmannosamine-6-phosphate 2-epimerase</fullName>
        <ecNumber evidence="12">5.1.3.9</ecNumber>
    </recommendedName>
    <alternativeName>
        <fullName evidence="12">ManNAc-6-P epimerase</fullName>
    </alternativeName>
</protein>
<evidence type="ECO:0000256" key="6">
    <source>
        <dbReference type="ARBA" id="ARBA00023277"/>
    </source>
</evidence>
<dbReference type="PANTHER" id="PTHR36204">
    <property type="entry name" value="N-ACETYLMANNOSAMINE-6-PHOSPHATE 2-EPIMERASE-RELATED"/>
    <property type="match status" value="1"/>
</dbReference>
<accession>A0A838BTK6</accession>
<comment type="function">
    <text evidence="8">Catalyzes the phosphorylation of N-acetylmannosamine (ManNAc) to ManNAc-6-P.</text>
</comment>
<comment type="similarity">
    <text evidence="11">In the C-terminal section; belongs to the ROK (NagC/XylR) family. NanK subfamily.</text>
</comment>
<evidence type="ECO:0000256" key="3">
    <source>
        <dbReference type="ARBA" id="ARBA00005081"/>
    </source>
</evidence>
<evidence type="ECO:0000256" key="11">
    <source>
        <dbReference type="ARBA" id="ARBA00061385"/>
    </source>
</evidence>
<comment type="catalytic activity">
    <reaction evidence="7">
        <text>an N-acyl-D-mannosamine + ATP = an N-acyl-D-mannosamine 6-phosphate + ADP + H(+)</text>
        <dbReference type="Rhea" id="RHEA:23832"/>
        <dbReference type="ChEBI" id="CHEBI:15378"/>
        <dbReference type="ChEBI" id="CHEBI:16062"/>
        <dbReference type="ChEBI" id="CHEBI:30616"/>
        <dbReference type="ChEBI" id="CHEBI:57666"/>
        <dbReference type="ChEBI" id="CHEBI:456216"/>
        <dbReference type="EC" id="2.7.1.60"/>
    </reaction>
</comment>
<evidence type="ECO:0000256" key="7">
    <source>
        <dbReference type="ARBA" id="ARBA00050815"/>
    </source>
</evidence>
<comment type="pathway">
    <text evidence="9">Amino-sugar metabolism; N-acetylneuraminate degradation; D-fructose 6-phosphate from N-acetylneuraminate: step 2/5.</text>
</comment>
<comment type="similarity">
    <text evidence="10">In the N-terminal section; belongs to the NanE family.</text>
</comment>
<dbReference type="Gene3D" id="3.30.420.40">
    <property type="match status" value="2"/>
</dbReference>
<organism evidence="13 14">
    <name type="scientific">Microvirga mediterraneensis</name>
    <dbReference type="NCBI Taxonomy" id="2754695"/>
    <lineage>
        <taxon>Bacteria</taxon>
        <taxon>Pseudomonadati</taxon>
        <taxon>Pseudomonadota</taxon>
        <taxon>Alphaproteobacteria</taxon>
        <taxon>Hyphomicrobiales</taxon>
        <taxon>Methylobacteriaceae</taxon>
        <taxon>Microvirga</taxon>
    </lineage>
</organism>
<dbReference type="Pfam" id="PF04131">
    <property type="entry name" value="NanE"/>
    <property type="match status" value="1"/>
</dbReference>
<dbReference type="GO" id="GO:0009384">
    <property type="term" value="F:N-acylmannosamine kinase activity"/>
    <property type="evidence" value="ECO:0007669"/>
    <property type="project" value="UniProtKB-EC"/>
</dbReference>
<dbReference type="Gene3D" id="3.20.20.70">
    <property type="entry name" value="Aldolase class I"/>
    <property type="match status" value="1"/>
</dbReference>
<comment type="pathway">
    <text evidence="3 12">Amino-sugar metabolism; N-acetylneuraminate degradation; D-fructose 6-phosphate from N-acetylneuraminate: step 3/5.</text>
</comment>
<evidence type="ECO:0000256" key="10">
    <source>
        <dbReference type="ARBA" id="ARBA00061354"/>
    </source>
</evidence>
<comment type="caution">
    <text evidence="13">The sequence shown here is derived from an EMBL/GenBank/DDBJ whole genome shotgun (WGS) entry which is preliminary data.</text>
</comment>
<evidence type="ECO:0000256" key="8">
    <source>
        <dbReference type="ARBA" id="ARBA00053450"/>
    </source>
</evidence>
<dbReference type="AlphaFoldDB" id="A0A838BTK6"/>
<evidence type="ECO:0000256" key="4">
    <source>
        <dbReference type="ARBA" id="ARBA00022777"/>
    </source>
</evidence>
<dbReference type="InterPro" id="IPR043129">
    <property type="entry name" value="ATPase_NBD"/>
</dbReference>
<proteinExistence type="inferred from homology"/>
<sequence length="534" mass="54235">MTFQPAATALTEALKGGLVVSCQPVPGGPFDDSGSVVRFALAAQDAGARGLRIEGVANVAAVAAACSIPIIGLVKRDLAETPVRITPWIEDVVALAESGAAIIAFDATDRPRPVAVGTLIEKIHSLGCLAMADIATIAEARNASALGADLIGTTMSGYTDVAPPPRTPDIRLVWEACGLGKPVLAEGRYNEPRLAAAAIRAGAAAVVVGSAITRPEHITRWFIDAIAVEAAPARPVLAIDIGGSKTAVALVLKDRILERRQVPTLPADGAEAWLQAAADVARDWRGQYDGVAAAVTGLIRNGLWTAVNPATLPVPADFPLVSCLAEQFGDPALALNDAQAAAWGEYRFGAGRGRDLLFLTVSSGIGGGAVVGGQLLSGSGGLAGHVGQIPVPVPGKRHHRLEDLASGFAISAAARAEGHDADAKTVFAAMAAGESWAEGIVGEAVDHLALTLPGLQALLDPQIMVIGGGVGLAAGFLPRLEAALSRFPSALKPSLAPALLGADAGLLGAADLLRRRMSLETDTTPAAGAPAPNA</sequence>
<dbReference type="GO" id="GO:0005829">
    <property type="term" value="C:cytosol"/>
    <property type="evidence" value="ECO:0007669"/>
    <property type="project" value="TreeGrafter"/>
</dbReference>
<comment type="catalytic activity">
    <reaction evidence="1 12">
        <text>an N-acyl-D-glucosamine 6-phosphate = an N-acyl-D-mannosamine 6-phosphate</text>
        <dbReference type="Rhea" id="RHEA:23932"/>
        <dbReference type="ChEBI" id="CHEBI:57599"/>
        <dbReference type="ChEBI" id="CHEBI:57666"/>
        <dbReference type="EC" id="5.1.3.9"/>
    </reaction>
</comment>
<dbReference type="GO" id="GO:0047465">
    <property type="term" value="F:N-acylglucosamine-6-phosphate 2-epimerase activity"/>
    <property type="evidence" value="ECO:0007669"/>
    <property type="project" value="UniProtKB-EC"/>
</dbReference>
<dbReference type="Pfam" id="PF00480">
    <property type="entry name" value="ROK"/>
    <property type="match status" value="1"/>
</dbReference>
<dbReference type="RefSeq" id="WP_181054114.1">
    <property type="nucleotide sequence ID" value="NZ_JACDXJ010000001.1"/>
</dbReference>
<dbReference type="InterPro" id="IPR007260">
    <property type="entry name" value="NanE"/>
</dbReference>
<dbReference type="FunFam" id="3.20.20.70:FF:000035">
    <property type="entry name" value="Putative N-acetylmannosamine-6-phosphate 2-epimerase"/>
    <property type="match status" value="1"/>
</dbReference>
<keyword evidence="4" id="KW-0808">Transferase</keyword>
<keyword evidence="6 12" id="KW-0119">Carbohydrate metabolism</keyword>
<evidence type="ECO:0000256" key="2">
    <source>
        <dbReference type="ARBA" id="ARBA00002147"/>
    </source>
</evidence>
<evidence type="ECO:0000256" key="5">
    <source>
        <dbReference type="ARBA" id="ARBA00023235"/>
    </source>
</evidence>
<dbReference type="SUPFAM" id="SSF51366">
    <property type="entry name" value="Ribulose-phoshate binding barrel"/>
    <property type="match status" value="1"/>
</dbReference>